<evidence type="ECO:0000313" key="6">
    <source>
        <dbReference type="Proteomes" id="UP000479526"/>
    </source>
</evidence>
<dbReference type="InterPro" id="IPR036388">
    <property type="entry name" value="WH-like_DNA-bd_sf"/>
</dbReference>
<gene>
    <name evidence="5" type="ORF">GT755_31470</name>
</gene>
<dbReference type="Proteomes" id="UP000479526">
    <property type="component" value="Unassembled WGS sequence"/>
</dbReference>
<organism evidence="5 6">
    <name type="scientific">Herbidospora solisilvae</name>
    <dbReference type="NCBI Taxonomy" id="2696284"/>
    <lineage>
        <taxon>Bacteria</taxon>
        <taxon>Bacillati</taxon>
        <taxon>Actinomycetota</taxon>
        <taxon>Actinomycetes</taxon>
        <taxon>Streptosporangiales</taxon>
        <taxon>Streptosporangiaceae</taxon>
        <taxon>Herbidospora</taxon>
    </lineage>
</organism>
<dbReference type="PANTHER" id="PTHR44688:SF16">
    <property type="entry name" value="DNA-BINDING TRANSCRIPTIONAL ACTIVATOR DEVR_DOSR"/>
    <property type="match status" value="1"/>
</dbReference>
<dbReference type="PRINTS" id="PR00038">
    <property type="entry name" value="HTHLUXR"/>
</dbReference>
<evidence type="ECO:0000256" key="3">
    <source>
        <dbReference type="ARBA" id="ARBA00023163"/>
    </source>
</evidence>
<dbReference type="GO" id="GO:0003677">
    <property type="term" value="F:DNA binding"/>
    <property type="evidence" value="ECO:0007669"/>
    <property type="project" value="UniProtKB-KW"/>
</dbReference>
<dbReference type="SUPFAM" id="SSF46894">
    <property type="entry name" value="C-terminal effector domain of the bipartite response regulators"/>
    <property type="match status" value="1"/>
</dbReference>
<comment type="caution">
    <text evidence="5">The sequence shown here is derived from an EMBL/GenBank/DDBJ whole genome shotgun (WGS) entry which is preliminary data.</text>
</comment>
<dbReference type="AlphaFoldDB" id="A0A7C9K038"/>
<evidence type="ECO:0000313" key="5">
    <source>
        <dbReference type="EMBL" id="NAS26179.1"/>
    </source>
</evidence>
<dbReference type="InterPro" id="IPR016032">
    <property type="entry name" value="Sig_transdc_resp-reg_C-effctor"/>
</dbReference>
<dbReference type="Pfam" id="PF00196">
    <property type="entry name" value="GerE"/>
    <property type="match status" value="1"/>
</dbReference>
<accession>A0A7C9K038</accession>
<dbReference type="InterPro" id="IPR000792">
    <property type="entry name" value="Tscrpt_reg_LuxR_C"/>
</dbReference>
<sequence length="368" mass="38917">MWPFMGRTAERDQIRAAARDGGGVLVAGPAGSGRSRLLAEALAPFSFLLVRARAADVPFGAFAHLLPDPGHIPVNPVVWAAGALRAVPPVLAVDDAHLLDPSSAALVAHLAEHHGTTPVVTARTGAVLPEPVAALWRDGALTRIDLDPMTVRETGRLLAAALGGPADIATVRRFHHTTGGNPRLITELLPGTGMTLTGGVWRWDGELTMPPRLRRLLEAELAGLTPAETTAIELVALTEPVDLDVLLDLADHAAVAGLERRGLVAVVRDTSPPRVRLACPLHAHVVRERATTLGVRDGLALLGGATPRVEGLSAREAEVARLASWNLTNREIADWLVLSPRTVANHLCRVYTKLGVNNRADLAPLLAA</sequence>
<dbReference type="RefSeq" id="WP_161483197.1">
    <property type="nucleotide sequence ID" value="NZ_WXEW01000010.1"/>
</dbReference>
<evidence type="ECO:0000256" key="1">
    <source>
        <dbReference type="ARBA" id="ARBA00023015"/>
    </source>
</evidence>
<name>A0A7C9K038_9ACTN</name>
<keyword evidence="1" id="KW-0805">Transcription regulation</keyword>
<dbReference type="CDD" id="cd06170">
    <property type="entry name" value="LuxR_C_like"/>
    <property type="match status" value="1"/>
</dbReference>
<dbReference type="InterPro" id="IPR027417">
    <property type="entry name" value="P-loop_NTPase"/>
</dbReference>
<keyword evidence="3" id="KW-0804">Transcription</keyword>
<dbReference type="PANTHER" id="PTHR44688">
    <property type="entry name" value="DNA-BINDING TRANSCRIPTIONAL ACTIVATOR DEVR_DOSR"/>
    <property type="match status" value="1"/>
</dbReference>
<keyword evidence="6" id="KW-1185">Reference proteome</keyword>
<feature type="domain" description="HTH luxR-type" evidence="4">
    <location>
        <begin position="305"/>
        <end position="368"/>
    </location>
</feature>
<reference evidence="5 6" key="1">
    <citation type="submission" date="2020-01" db="EMBL/GenBank/DDBJ databases">
        <title>Herbidospora sp. NEAU-GS84 nov., a novel actinomycete isolated from soil.</title>
        <authorList>
            <person name="Han L."/>
        </authorList>
    </citation>
    <scope>NUCLEOTIDE SEQUENCE [LARGE SCALE GENOMIC DNA]</scope>
    <source>
        <strain evidence="5 6">NEAU-GS84</strain>
    </source>
</reference>
<keyword evidence="2" id="KW-0238">DNA-binding</keyword>
<dbReference type="EMBL" id="WXEW01000010">
    <property type="protein sequence ID" value="NAS26179.1"/>
    <property type="molecule type" value="Genomic_DNA"/>
</dbReference>
<protein>
    <recommendedName>
        <fullName evidence="4">HTH luxR-type domain-containing protein</fullName>
    </recommendedName>
</protein>
<dbReference type="SUPFAM" id="SSF52540">
    <property type="entry name" value="P-loop containing nucleoside triphosphate hydrolases"/>
    <property type="match status" value="1"/>
</dbReference>
<dbReference type="PROSITE" id="PS50043">
    <property type="entry name" value="HTH_LUXR_2"/>
    <property type="match status" value="1"/>
</dbReference>
<evidence type="ECO:0000259" key="4">
    <source>
        <dbReference type="PROSITE" id="PS50043"/>
    </source>
</evidence>
<evidence type="ECO:0000256" key="2">
    <source>
        <dbReference type="ARBA" id="ARBA00023125"/>
    </source>
</evidence>
<dbReference type="Gene3D" id="1.10.10.10">
    <property type="entry name" value="Winged helix-like DNA-binding domain superfamily/Winged helix DNA-binding domain"/>
    <property type="match status" value="1"/>
</dbReference>
<proteinExistence type="predicted"/>
<dbReference type="SMART" id="SM00421">
    <property type="entry name" value="HTH_LUXR"/>
    <property type="match status" value="1"/>
</dbReference>
<dbReference type="GO" id="GO:0006355">
    <property type="term" value="P:regulation of DNA-templated transcription"/>
    <property type="evidence" value="ECO:0007669"/>
    <property type="project" value="InterPro"/>
</dbReference>